<proteinExistence type="predicted"/>
<name>A0A654ZXA6_MYCTX</name>
<reference evidence="1 2" key="1">
    <citation type="submission" date="2015-03" db="EMBL/GenBank/DDBJ databases">
        <authorList>
            <consortium name="Pathogen Informatics"/>
        </authorList>
    </citation>
    <scope>NUCLEOTIDE SEQUENCE [LARGE SCALE GENOMIC DNA]</scope>
    <source>
        <strain evidence="1 2">Bir 172</strain>
    </source>
</reference>
<protein>
    <submittedName>
        <fullName evidence="1">Uncharacterized protein</fullName>
    </submittedName>
</protein>
<gene>
    <name evidence="1" type="ORF">ERS027646_00512</name>
</gene>
<sequence>MPSSLLIFFPAFSPASSRPSRSRSEYANSGSLRCHLSLYSGGCAKNTCPFSMSGRMNRNNNVNNSVEICWPSTSASAISTILW</sequence>
<dbReference type="EMBL" id="CNGE01000053">
    <property type="protein sequence ID" value="CKR72193.1"/>
    <property type="molecule type" value="Genomic_DNA"/>
</dbReference>
<evidence type="ECO:0000313" key="2">
    <source>
        <dbReference type="Proteomes" id="UP000048948"/>
    </source>
</evidence>
<organism evidence="1 2">
    <name type="scientific">Mycobacterium tuberculosis</name>
    <dbReference type="NCBI Taxonomy" id="1773"/>
    <lineage>
        <taxon>Bacteria</taxon>
        <taxon>Bacillati</taxon>
        <taxon>Actinomycetota</taxon>
        <taxon>Actinomycetes</taxon>
        <taxon>Mycobacteriales</taxon>
        <taxon>Mycobacteriaceae</taxon>
        <taxon>Mycobacterium</taxon>
        <taxon>Mycobacterium tuberculosis complex</taxon>
    </lineage>
</organism>
<dbReference type="Proteomes" id="UP000048948">
    <property type="component" value="Unassembled WGS sequence"/>
</dbReference>
<accession>A0A654ZXA6</accession>
<dbReference type="AlphaFoldDB" id="A0A654ZXA6"/>
<evidence type="ECO:0000313" key="1">
    <source>
        <dbReference type="EMBL" id="CKR72193.1"/>
    </source>
</evidence>